<dbReference type="NCBIfam" id="TIGR01076">
    <property type="entry name" value="sortase_fam"/>
    <property type="match status" value="1"/>
</dbReference>
<comment type="caution">
    <text evidence="5">The sequence shown here is derived from an EMBL/GenBank/DDBJ whole genome shotgun (WGS) entry which is preliminary data.</text>
</comment>
<feature type="transmembrane region" description="Helical" evidence="4">
    <location>
        <begin position="266"/>
        <end position="287"/>
    </location>
</feature>
<feature type="region of interest" description="Disordered" evidence="3">
    <location>
        <begin position="298"/>
        <end position="394"/>
    </location>
</feature>
<keyword evidence="1" id="KW-0378">Hydrolase</keyword>
<proteinExistence type="predicted"/>
<dbReference type="InterPro" id="IPR023365">
    <property type="entry name" value="Sortase_dom-sf"/>
</dbReference>
<dbReference type="AlphaFoldDB" id="A0A399JAP8"/>
<accession>A0A399JAP8</accession>
<evidence type="ECO:0000313" key="6">
    <source>
        <dbReference type="Proteomes" id="UP000265419"/>
    </source>
</evidence>
<feature type="active site" description="Proton donor/acceptor" evidence="2">
    <location>
        <position position="171"/>
    </location>
</feature>
<dbReference type="InterPro" id="IPR042002">
    <property type="entry name" value="Sortase_C"/>
</dbReference>
<evidence type="ECO:0000313" key="5">
    <source>
        <dbReference type="EMBL" id="RII41279.1"/>
    </source>
</evidence>
<dbReference type="NCBIfam" id="NF033745">
    <property type="entry name" value="class_C_sortase"/>
    <property type="match status" value="1"/>
</dbReference>
<keyword evidence="6" id="KW-1185">Reference proteome</keyword>
<keyword evidence="4" id="KW-0812">Transmembrane</keyword>
<evidence type="ECO:0000256" key="3">
    <source>
        <dbReference type="SAM" id="MobiDB-lite"/>
    </source>
</evidence>
<dbReference type="SUPFAM" id="SSF63817">
    <property type="entry name" value="Sortase"/>
    <property type="match status" value="1"/>
</dbReference>
<evidence type="ECO:0000256" key="1">
    <source>
        <dbReference type="ARBA" id="ARBA00022801"/>
    </source>
</evidence>
<dbReference type="Gene3D" id="2.40.260.10">
    <property type="entry name" value="Sortase"/>
    <property type="match status" value="1"/>
</dbReference>
<keyword evidence="4" id="KW-0472">Membrane</keyword>
<sequence length="411" mass="43210">MSIIDAPQPVAAAPTRGRRRSGVSAWFTALLLVVGSLVILYPSAASWFSSVLQAQEADRYVDAVQGLTPDSRDVALGEAEQYNATLASGERVVDPFASPDAKTVKTNDPYWSLLDPSDDGIMARLRVPSIDVNLPVYHGTGSDILRDGIGHLQGTALPVGGAGTHAVLTGHRGLPEATLFTHLDKLAKGDMVYIDVLGRTLAYRVTTSEVTLPTQTDTLRPQLGRDLITLITCTPIGVNSHRILVTAERVTPTPPAASVVKTAVGFPWWMLILGGVLLAATVYLLLAKRSERRKAAREALPDDAAAGPGAPVSSARPASPGPVASAGRPSAPTGRPAASGEEFPVASAYPPILPPPSRHAASGTPRPMPSTADGRAADRPARSVRGAARRRRDVEEADLAALLRWDEPGAT</sequence>
<organism evidence="5 6">
    <name type="scientific">Galactobacter valiniphilus</name>
    <dbReference type="NCBI Taxonomy" id="2676122"/>
    <lineage>
        <taxon>Bacteria</taxon>
        <taxon>Bacillati</taxon>
        <taxon>Actinomycetota</taxon>
        <taxon>Actinomycetes</taxon>
        <taxon>Micrococcales</taxon>
        <taxon>Micrococcaceae</taxon>
        <taxon>Galactobacter</taxon>
    </lineage>
</organism>
<dbReference type="EMBL" id="QQXK01000031">
    <property type="protein sequence ID" value="RII41279.1"/>
    <property type="molecule type" value="Genomic_DNA"/>
</dbReference>
<dbReference type="GO" id="GO:0016787">
    <property type="term" value="F:hydrolase activity"/>
    <property type="evidence" value="ECO:0007669"/>
    <property type="project" value="UniProtKB-KW"/>
</dbReference>
<dbReference type="CDD" id="cd05827">
    <property type="entry name" value="Sortase_C"/>
    <property type="match status" value="1"/>
</dbReference>
<dbReference type="Pfam" id="PF04203">
    <property type="entry name" value="Sortase"/>
    <property type="match status" value="1"/>
</dbReference>
<protein>
    <submittedName>
        <fullName evidence="5">Sortase</fullName>
    </submittedName>
</protein>
<feature type="active site" description="Acyl-thioester intermediate" evidence="2">
    <location>
        <position position="233"/>
    </location>
</feature>
<dbReference type="Proteomes" id="UP000265419">
    <property type="component" value="Unassembled WGS sequence"/>
</dbReference>
<reference evidence="5 6" key="1">
    <citation type="submission" date="2018-07" db="EMBL/GenBank/DDBJ databases">
        <title>Arthrobacter sp. nov., isolated from raw cow's milk with high bacterial count.</title>
        <authorList>
            <person name="Hahne J."/>
            <person name="Isele D."/>
            <person name="Lipski A."/>
        </authorList>
    </citation>
    <scope>NUCLEOTIDE SEQUENCE [LARGE SCALE GENOMIC DNA]</scope>
    <source>
        <strain evidence="5 6">JZ R-35</strain>
    </source>
</reference>
<feature type="compositionally biased region" description="Low complexity" evidence="3">
    <location>
        <begin position="302"/>
        <end position="332"/>
    </location>
</feature>
<dbReference type="InterPro" id="IPR005754">
    <property type="entry name" value="Sortase"/>
</dbReference>
<keyword evidence="4" id="KW-1133">Transmembrane helix</keyword>
<evidence type="ECO:0000256" key="2">
    <source>
        <dbReference type="PIRSR" id="PIRSR605754-1"/>
    </source>
</evidence>
<gene>
    <name evidence="5" type="ORF">DWB68_13515</name>
</gene>
<dbReference type="RefSeq" id="WP_119425646.1">
    <property type="nucleotide sequence ID" value="NZ_QQXK01000031.1"/>
</dbReference>
<feature type="transmembrane region" description="Helical" evidence="4">
    <location>
        <begin position="25"/>
        <end position="48"/>
    </location>
</feature>
<name>A0A399JAP8_9MICC</name>
<evidence type="ECO:0000256" key="4">
    <source>
        <dbReference type="SAM" id="Phobius"/>
    </source>
</evidence>